<feature type="region of interest" description="Disordered" evidence="1">
    <location>
        <begin position="1"/>
        <end position="34"/>
    </location>
</feature>
<sequence>MSATSNREDESATIREEEGPTGSLPSRMRPSLSTTQGLQNVQNIVDQAANRLGGNNSSTGVEPPADALGSKVPATFTTEELGPMMTLDGGGGRVMLRWCIYIQQGQPSPHHLLMDVFALHPPNGRSMSDEIVGTVIQRIQPAKVFMHQHQVPCSFNFPLNLDEQVVVDTRSKNTETETAKVYISTGALNNKNRRQKYRRVIQARSRLKKQRINVTMLGHSNKMAGGGAVVAVVVSMIWFGVNKAPANTRPTSIKLLSNRSTGVNMYDWFSHIRLALDSCYAADGAVPVEVHRSAHDEALIQKLAAKRRPIAPFDTSSSITIQVRKHCTHGSFRNGNAGSSDRGQRLTSGRLLKSFDFDVDVVEVIRKQSPFRKYGLNATLTPIHHI</sequence>
<dbReference type="KEGG" id="pif:PITG_02101"/>
<evidence type="ECO:0000313" key="2">
    <source>
        <dbReference type="EMBL" id="EEY63636.1"/>
    </source>
</evidence>
<evidence type="ECO:0000313" key="3">
    <source>
        <dbReference type="Proteomes" id="UP000006643"/>
    </source>
</evidence>
<evidence type="ECO:0000256" key="1">
    <source>
        <dbReference type="SAM" id="MobiDB-lite"/>
    </source>
</evidence>
<accession>D0MVH3</accession>
<dbReference type="Proteomes" id="UP000006643">
    <property type="component" value="Unassembled WGS sequence"/>
</dbReference>
<dbReference type="GeneID" id="9478639"/>
<dbReference type="AlphaFoldDB" id="D0MVH3"/>
<dbReference type="EMBL" id="DS028120">
    <property type="protein sequence ID" value="EEY63636.1"/>
    <property type="molecule type" value="Genomic_DNA"/>
</dbReference>
<keyword evidence="3" id="KW-1185">Reference proteome</keyword>
<organism evidence="2 3">
    <name type="scientific">Phytophthora infestans (strain T30-4)</name>
    <name type="common">Potato late blight agent</name>
    <dbReference type="NCBI Taxonomy" id="403677"/>
    <lineage>
        <taxon>Eukaryota</taxon>
        <taxon>Sar</taxon>
        <taxon>Stramenopiles</taxon>
        <taxon>Oomycota</taxon>
        <taxon>Peronosporomycetes</taxon>
        <taxon>Peronosporales</taxon>
        <taxon>Peronosporaceae</taxon>
        <taxon>Phytophthora</taxon>
    </lineage>
</organism>
<protein>
    <submittedName>
        <fullName evidence="2">Uncharacterized protein</fullName>
    </submittedName>
</protein>
<proteinExistence type="predicted"/>
<feature type="compositionally biased region" description="Basic and acidic residues" evidence="1">
    <location>
        <begin position="1"/>
        <end position="18"/>
    </location>
</feature>
<name>D0MVH3_PHYIT</name>
<dbReference type="HOGENOM" id="CLU_716615_0_0_1"/>
<dbReference type="VEuPathDB" id="FungiDB:PITG_02101"/>
<reference evidence="3" key="1">
    <citation type="journal article" date="2009" name="Nature">
        <title>Genome sequence and analysis of the Irish potato famine pathogen Phytophthora infestans.</title>
        <authorList>
            <consortium name="The Broad Institute Genome Sequencing Platform"/>
            <person name="Haas B.J."/>
            <person name="Kamoun S."/>
            <person name="Zody M.C."/>
            <person name="Jiang R.H."/>
            <person name="Handsaker R.E."/>
            <person name="Cano L.M."/>
            <person name="Grabherr M."/>
            <person name="Kodira C.D."/>
            <person name="Raffaele S."/>
            <person name="Torto-Alalibo T."/>
            <person name="Bozkurt T.O."/>
            <person name="Ah-Fong A.M."/>
            <person name="Alvarado L."/>
            <person name="Anderson V.L."/>
            <person name="Armstrong M.R."/>
            <person name="Avrova A."/>
            <person name="Baxter L."/>
            <person name="Beynon J."/>
            <person name="Boevink P.C."/>
            <person name="Bollmann S.R."/>
            <person name="Bos J.I."/>
            <person name="Bulone V."/>
            <person name="Cai G."/>
            <person name="Cakir C."/>
            <person name="Carrington J.C."/>
            <person name="Chawner M."/>
            <person name="Conti L."/>
            <person name="Costanzo S."/>
            <person name="Ewan R."/>
            <person name="Fahlgren N."/>
            <person name="Fischbach M.A."/>
            <person name="Fugelstad J."/>
            <person name="Gilroy E.M."/>
            <person name="Gnerre S."/>
            <person name="Green P.J."/>
            <person name="Grenville-Briggs L.J."/>
            <person name="Griffith J."/>
            <person name="Grunwald N.J."/>
            <person name="Horn K."/>
            <person name="Horner N.R."/>
            <person name="Hu C.H."/>
            <person name="Huitema E."/>
            <person name="Jeong D.H."/>
            <person name="Jones A.M."/>
            <person name="Jones J.D."/>
            <person name="Jones R.W."/>
            <person name="Karlsson E.K."/>
            <person name="Kunjeti S.G."/>
            <person name="Lamour K."/>
            <person name="Liu Z."/>
            <person name="Ma L."/>
            <person name="Maclean D."/>
            <person name="Chibucos M.C."/>
            <person name="McDonald H."/>
            <person name="McWalters J."/>
            <person name="Meijer H.J."/>
            <person name="Morgan W."/>
            <person name="Morris P.F."/>
            <person name="Munro C.A."/>
            <person name="O'Neill K."/>
            <person name="Ospina-Giraldo M."/>
            <person name="Pinzon A."/>
            <person name="Pritchard L."/>
            <person name="Ramsahoye B."/>
            <person name="Ren Q."/>
            <person name="Restrepo S."/>
            <person name="Roy S."/>
            <person name="Sadanandom A."/>
            <person name="Savidor A."/>
            <person name="Schornack S."/>
            <person name="Schwartz D.C."/>
            <person name="Schumann U.D."/>
            <person name="Schwessinger B."/>
            <person name="Seyer L."/>
            <person name="Sharpe T."/>
            <person name="Silvar C."/>
            <person name="Song J."/>
            <person name="Studholme D.J."/>
            <person name="Sykes S."/>
            <person name="Thines M."/>
            <person name="van de Vondervoort P.J."/>
            <person name="Phuntumart V."/>
            <person name="Wawra S."/>
            <person name="Weide R."/>
            <person name="Win J."/>
            <person name="Young C."/>
            <person name="Zhou S."/>
            <person name="Fry W."/>
            <person name="Meyers B.C."/>
            <person name="van West P."/>
            <person name="Ristaino J."/>
            <person name="Govers F."/>
            <person name="Birch P.R."/>
            <person name="Whisson S.C."/>
            <person name="Judelson H.S."/>
            <person name="Nusbaum C."/>
        </authorList>
    </citation>
    <scope>NUCLEOTIDE SEQUENCE [LARGE SCALE GENOMIC DNA]</scope>
    <source>
        <strain evidence="3">T30-4</strain>
    </source>
</reference>
<dbReference type="InParanoid" id="D0MVH3"/>
<dbReference type="RefSeq" id="XP_002907072.1">
    <property type="nucleotide sequence ID" value="XM_002907026.1"/>
</dbReference>
<gene>
    <name evidence="2" type="ORF">PITG_02101</name>
</gene>